<accession>A0A1M5KBD8</accession>
<gene>
    <name evidence="2" type="ORF">SAMN02787073_4319</name>
</gene>
<organism evidence="2 3">
    <name type="scientific">Chryseobacterium vrystaatense</name>
    <dbReference type="NCBI Taxonomy" id="307480"/>
    <lineage>
        <taxon>Bacteria</taxon>
        <taxon>Pseudomonadati</taxon>
        <taxon>Bacteroidota</taxon>
        <taxon>Flavobacteriia</taxon>
        <taxon>Flavobacteriales</taxon>
        <taxon>Weeksellaceae</taxon>
        <taxon>Chryseobacterium group</taxon>
        <taxon>Chryseobacterium</taxon>
    </lineage>
</organism>
<feature type="transmembrane region" description="Helical" evidence="1">
    <location>
        <begin position="5"/>
        <end position="24"/>
    </location>
</feature>
<dbReference type="AlphaFoldDB" id="A0A1M5KBD8"/>
<proteinExistence type="predicted"/>
<evidence type="ECO:0000313" key="2">
    <source>
        <dbReference type="EMBL" id="SHG50095.1"/>
    </source>
</evidence>
<evidence type="ECO:0000256" key="1">
    <source>
        <dbReference type="SAM" id="Phobius"/>
    </source>
</evidence>
<sequence length="186" mass="21879">MIKRIIIISLIYALLVIAITLTLSQKGDGYLIAIVILSIIYAFLVVALVYKKNISTFKQKNNKLTYTSSSFKDLHKISTKPFLFGLENKIISDHEFYFDDENFYAINKDHQTAKFDLKDITEISKTTVQINNSRIWQVKINTNNEEVIFKFAHNYTLWNRNFIDFYQKVEKMNPSLIKSKWSIWSM</sequence>
<dbReference type="RefSeq" id="WP_139260030.1">
    <property type="nucleotide sequence ID" value="NZ_FQVE01000006.1"/>
</dbReference>
<keyword evidence="1" id="KW-1133">Transmembrane helix</keyword>
<keyword evidence="1" id="KW-0472">Membrane</keyword>
<dbReference type="Proteomes" id="UP000184108">
    <property type="component" value="Unassembled WGS sequence"/>
</dbReference>
<feature type="transmembrane region" description="Helical" evidence="1">
    <location>
        <begin position="30"/>
        <end position="50"/>
    </location>
</feature>
<keyword evidence="1" id="KW-0812">Transmembrane</keyword>
<dbReference type="EMBL" id="FQVE01000006">
    <property type="protein sequence ID" value="SHG50095.1"/>
    <property type="molecule type" value="Genomic_DNA"/>
</dbReference>
<reference evidence="3" key="1">
    <citation type="submission" date="2016-11" db="EMBL/GenBank/DDBJ databases">
        <authorList>
            <person name="Varghese N."/>
            <person name="Submissions S."/>
        </authorList>
    </citation>
    <scope>NUCLEOTIDE SEQUENCE [LARGE SCALE GENOMIC DNA]</scope>
    <source>
        <strain evidence="3">YR203</strain>
    </source>
</reference>
<protein>
    <submittedName>
        <fullName evidence="2">Uncharacterized protein</fullName>
    </submittedName>
</protein>
<name>A0A1M5KBD8_9FLAO</name>
<evidence type="ECO:0000313" key="3">
    <source>
        <dbReference type="Proteomes" id="UP000184108"/>
    </source>
</evidence>